<accession>A0A8T0XDA6</accession>
<proteinExistence type="predicted"/>
<organism evidence="1 2">
    <name type="scientific">Panicum virgatum</name>
    <name type="common">Blackwell switchgrass</name>
    <dbReference type="NCBI Taxonomy" id="38727"/>
    <lineage>
        <taxon>Eukaryota</taxon>
        <taxon>Viridiplantae</taxon>
        <taxon>Streptophyta</taxon>
        <taxon>Embryophyta</taxon>
        <taxon>Tracheophyta</taxon>
        <taxon>Spermatophyta</taxon>
        <taxon>Magnoliopsida</taxon>
        <taxon>Liliopsida</taxon>
        <taxon>Poales</taxon>
        <taxon>Poaceae</taxon>
        <taxon>PACMAD clade</taxon>
        <taxon>Panicoideae</taxon>
        <taxon>Panicodae</taxon>
        <taxon>Paniceae</taxon>
        <taxon>Panicinae</taxon>
        <taxon>Panicum</taxon>
        <taxon>Panicum sect. Hiantes</taxon>
    </lineage>
</organism>
<gene>
    <name evidence="1" type="ORF">PVAP13_1KG359500</name>
</gene>
<dbReference type="AlphaFoldDB" id="A0A8T0XDA6"/>
<dbReference type="EMBL" id="CM029037">
    <property type="protein sequence ID" value="KAG2659471.1"/>
    <property type="molecule type" value="Genomic_DNA"/>
</dbReference>
<keyword evidence="2" id="KW-1185">Reference proteome</keyword>
<name>A0A8T0XDA6_PANVG</name>
<evidence type="ECO:0000313" key="1">
    <source>
        <dbReference type="EMBL" id="KAG2659471.1"/>
    </source>
</evidence>
<protein>
    <submittedName>
        <fullName evidence="1">Uncharacterized protein</fullName>
    </submittedName>
</protein>
<evidence type="ECO:0000313" key="2">
    <source>
        <dbReference type="Proteomes" id="UP000823388"/>
    </source>
</evidence>
<reference evidence="1" key="1">
    <citation type="submission" date="2020-05" db="EMBL/GenBank/DDBJ databases">
        <title>WGS assembly of Panicum virgatum.</title>
        <authorList>
            <person name="Lovell J.T."/>
            <person name="Jenkins J."/>
            <person name="Shu S."/>
            <person name="Juenger T.E."/>
            <person name="Schmutz J."/>
        </authorList>
    </citation>
    <scope>NUCLEOTIDE SEQUENCE</scope>
    <source>
        <strain evidence="1">AP13</strain>
    </source>
</reference>
<dbReference type="Proteomes" id="UP000823388">
    <property type="component" value="Chromosome 1K"/>
</dbReference>
<comment type="caution">
    <text evidence="1">The sequence shown here is derived from an EMBL/GenBank/DDBJ whole genome shotgun (WGS) entry which is preliminary data.</text>
</comment>
<sequence length="304" mass="35651">MNYLFFWVYEELHLRLIRQREYDWFHIRKISSMKIVNSAYMSQGQAVPTKMYHPPKNNYVLMYLFSINTHTFTYQALPKAISCKQYYLWVMADDVLLFFVFKEDVAAVSDLHFLGSRLLNINWGLELLEHTRYAAYHSVGIPHPLGVLATTPKAMETTYEIHVRSKPCIIQHSQAIYHSCCFSSTHRMAPQHPYASFLSIPNHDHHLPKINRCNTVTMHLQNDAPATRCDPSFYYKKRQDYDTPRSANKNLIQISIRHILLFIQESSKHSLIYFRNQVSISFCMHFTNSHGLQVIRAAKDTRTS</sequence>